<keyword evidence="1" id="KW-0547">Nucleotide-binding</keyword>
<comment type="caution">
    <text evidence="5">The sequence shown here is derived from an EMBL/GenBank/DDBJ whole genome shotgun (WGS) entry which is preliminary data.</text>
</comment>
<dbReference type="PROSITE" id="PS51419">
    <property type="entry name" value="RAB"/>
    <property type="match status" value="1"/>
</dbReference>
<dbReference type="GO" id="GO:0003924">
    <property type="term" value="F:GTPase activity"/>
    <property type="evidence" value="ECO:0007669"/>
    <property type="project" value="InterPro"/>
</dbReference>
<dbReference type="Proteomes" id="UP000828236">
    <property type="component" value="Unassembled WGS sequence"/>
</dbReference>
<dbReference type="InterPro" id="IPR005225">
    <property type="entry name" value="Small_GTP-bd"/>
</dbReference>
<evidence type="ECO:0000256" key="4">
    <source>
        <dbReference type="SAM" id="MobiDB-lite"/>
    </source>
</evidence>
<feature type="coiled-coil region" evidence="3">
    <location>
        <begin position="232"/>
        <end position="259"/>
    </location>
</feature>
<dbReference type="EMBL" id="SDOV01000009">
    <property type="protein sequence ID" value="KAH7636887.1"/>
    <property type="molecule type" value="Genomic_DNA"/>
</dbReference>
<keyword evidence="2" id="KW-0342">GTP-binding</keyword>
<dbReference type="PROSITE" id="PS51421">
    <property type="entry name" value="RAS"/>
    <property type="match status" value="1"/>
</dbReference>
<evidence type="ECO:0000256" key="2">
    <source>
        <dbReference type="ARBA" id="ARBA00023134"/>
    </source>
</evidence>
<organism evidence="5">
    <name type="scientific">Dermatophagoides farinae</name>
    <name type="common">American house dust mite</name>
    <dbReference type="NCBI Taxonomy" id="6954"/>
    <lineage>
        <taxon>Eukaryota</taxon>
        <taxon>Metazoa</taxon>
        <taxon>Ecdysozoa</taxon>
        <taxon>Arthropoda</taxon>
        <taxon>Chelicerata</taxon>
        <taxon>Arachnida</taxon>
        <taxon>Acari</taxon>
        <taxon>Acariformes</taxon>
        <taxon>Sarcoptiformes</taxon>
        <taxon>Astigmata</taxon>
        <taxon>Psoroptidia</taxon>
        <taxon>Analgoidea</taxon>
        <taxon>Pyroglyphidae</taxon>
        <taxon>Dermatophagoidinae</taxon>
        <taxon>Dermatophagoides</taxon>
    </lineage>
</organism>
<dbReference type="Pfam" id="PF00071">
    <property type="entry name" value="Ras"/>
    <property type="match status" value="1"/>
</dbReference>
<evidence type="ECO:0000313" key="5">
    <source>
        <dbReference type="EMBL" id="KAH7636887.1"/>
    </source>
</evidence>
<protein>
    <submittedName>
        <fullName evidence="5">Uncharacterized protein</fullName>
    </submittedName>
</protein>
<evidence type="ECO:0000256" key="3">
    <source>
        <dbReference type="SAM" id="Coils"/>
    </source>
</evidence>
<dbReference type="SMART" id="SM00173">
    <property type="entry name" value="RAS"/>
    <property type="match status" value="1"/>
</dbReference>
<feature type="region of interest" description="Disordered" evidence="4">
    <location>
        <begin position="23"/>
        <end position="53"/>
    </location>
</feature>
<reference evidence="5" key="2">
    <citation type="journal article" date="2021" name="World Allergy Organ. J.">
        <title>Chromosome-level assembly of Dermatophagoides farinae genome and transcriptome reveals two novel allergens Der f 37 and Der f 39.</title>
        <authorList>
            <person name="Chen J."/>
            <person name="Cai Z."/>
            <person name="Fan D."/>
            <person name="Hu J."/>
            <person name="Hou Y."/>
            <person name="He Y."/>
            <person name="Zhang Z."/>
            <person name="Zhao Z."/>
            <person name="Gao P."/>
            <person name="Hu W."/>
            <person name="Sun J."/>
            <person name="Li J."/>
            <person name="Ji K."/>
        </authorList>
    </citation>
    <scope>NUCLEOTIDE SEQUENCE</scope>
    <source>
        <strain evidence="5">JKM2019</strain>
    </source>
</reference>
<dbReference type="InterPro" id="IPR050227">
    <property type="entry name" value="Rab"/>
</dbReference>
<dbReference type="PRINTS" id="PR00449">
    <property type="entry name" value="RASTRNSFRMNG"/>
</dbReference>
<dbReference type="InterPro" id="IPR027417">
    <property type="entry name" value="P-loop_NTPase"/>
</dbReference>
<feature type="compositionally biased region" description="Basic and acidic residues" evidence="4">
    <location>
        <begin position="123"/>
        <end position="139"/>
    </location>
</feature>
<evidence type="ECO:0000256" key="1">
    <source>
        <dbReference type="ARBA" id="ARBA00022741"/>
    </source>
</evidence>
<feature type="compositionally biased region" description="Polar residues" evidence="4">
    <location>
        <begin position="43"/>
        <end position="53"/>
    </location>
</feature>
<dbReference type="SMART" id="SM00174">
    <property type="entry name" value="RHO"/>
    <property type="match status" value="1"/>
</dbReference>
<dbReference type="CDD" id="cd00154">
    <property type="entry name" value="Rab"/>
    <property type="match status" value="1"/>
</dbReference>
<dbReference type="AlphaFoldDB" id="A0A9D4NS48"/>
<gene>
    <name evidence="5" type="ORF">HUG17_7093</name>
</gene>
<dbReference type="Gene3D" id="3.40.50.300">
    <property type="entry name" value="P-loop containing nucleotide triphosphate hydrolases"/>
    <property type="match status" value="1"/>
</dbReference>
<dbReference type="InterPro" id="IPR001806">
    <property type="entry name" value="Small_GTPase"/>
</dbReference>
<name>A0A9D4NS48_DERFA</name>
<accession>A0A9D4NS48</accession>
<keyword evidence="3" id="KW-0175">Coiled coil</keyword>
<dbReference type="SMART" id="SM00177">
    <property type="entry name" value="ARF"/>
    <property type="match status" value="1"/>
</dbReference>
<reference evidence="5" key="1">
    <citation type="submission" date="2020-06" db="EMBL/GenBank/DDBJ databases">
        <authorList>
            <person name="Ji K."/>
            <person name="Li J."/>
        </authorList>
    </citation>
    <scope>NUCLEOTIDE SEQUENCE</scope>
    <source>
        <strain evidence="5">JKM2019</strain>
        <tissue evidence="5">Whole body</tissue>
    </source>
</reference>
<dbReference type="PROSITE" id="PS51417">
    <property type="entry name" value="ARF"/>
    <property type="match status" value="1"/>
</dbReference>
<dbReference type="PANTHER" id="PTHR47977">
    <property type="entry name" value="RAS-RELATED PROTEIN RAB"/>
    <property type="match status" value="1"/>
</dbReference>
<dbReference type="SMART" id="SM00176">
    <property type="entry name" value="RAN"/>
    <property type="match status" value="1"/>
</dbReference>
<dbReference type="FunFam" id="3.40.50.300:FF:001447">
    <property type="entry name" value="Ras-related protein Rab-1B"/>
    <property type="match status" value="1"/>
</dbReference>
<dbReference type="GO" id="GO:0005525">
    <property type="term" value="F:GTP binding"/>
    <property type="evidence" value="ECO:0007669"/>
    <property type="project" value="UniProtKB-KW"/>
</dbReference>
<feature type="region of interest" description="Disordered" evidence="4">
    <location>
        <begin position="114"/>
        <end position="139"/>
    </location>
</feature>
<sequence length="871" mass="101118">MMMPTSLTIGDHHHHQQQQLMNQFDPNNHDDDGIHRPHHKRFSNNLSNDENNDHFTQNVLANKLDQFDDKNNNHKTNKRNAIYFAQRSINCGPDKFTQADLSSSELKMFTISLSSSHDDDTDNEKGEKKADDSQENLISREKFANDNVIDNEDAEKILELKSTIKSLPNQIIMLNSNPNNSIEMNDNKKANRDNFNLASIRQSIDKSCLSDDELNVDEIKQIKSNIGYGNDVQKLNKEIVRLRNINAKLQQTNGSLQEQIFDILKEESILNLIANEQRQSTKSSLSKPSFNNVDNFISNQMIFSMKSSSADCVVDKTNNHCTNRSNSLGRQTNASIIGRLFTGVEPINIAKIRRRLFSFHQRDAFRSDLVQSLPTKLNESRNMIPNQDSKIAKILHFNNIKNQEKRLMISRNFSHQNWHHHDMCKNQDKLKTNNSHKNLQSTSTNNSEKLRPHKHGCTMIPFQRQMSFDVDDEDKDQDKIKKCFHHQNSHFKHSMKTSINESLIHNMPNTQVYHHCYSLCQHQHHHHKQRQQKRNNPFDDSHYVDYNSNCINCFNDDKTVDDIYSFNKSLNNDKKNSLKRENNCNHCRDRHSLCDKNIRNDVIARNINDDDVDNNRKSNDEKMIKVKHSILDRYCDVDEHFIFCHRKITIGENDCIVRIQTRPQRQPPSKQTLKLIMIGDSTVGKTSLINRIRTGTFKSDPFPTIGIDFQTVQVKVDNEFYDLQLWDTAGQERYHSITRNYYRRVDAICMVFDITKEQTFLNVRNWLTSIEDTVFEPIPLLLIGNKCDLRYINNKDDKLSFITRQSGIRLADEIGPNCIFIETSCKTGFDVDNTIIIATKMIIAKQNQKNNCKVNGGINVTPKSNYTKKCC</sequence>
<dbReference type="NCBIfam" id="TIGR00231">
    <property type="entry name" value="small_GTP"/>
    <property type="match status" value="1"/>
</dbReference>
<proteinExistence type="predicted"/>
<dbReference type="PROSITE" id="PS51420">
    <property type="entry name" value="RHO"/>
    <property type="match status" value="1"/>
</dbReference>
<dbReference type="SMART" id="SM00175">
    <property type="entry name" value="RAB"/>
    <property type="match status" value="1"/>
</dbReference>
<dbReference type="SUPFAM" id="SSF52540">
    <property type="entry name" value="P-loop containing nucleoside triphosphate hydrolases"/>
    <property type="match status" value="1"/>
</dbReference>